<evidence type="ECO:0000256" key="1">
    <source>
        <dbReference type="SAM" id="MobiDB-lite"/>
    </source>
</evidence>
<feature type="compositionally biased region" description="Polar residues" evidence="1">
    <location>
        <begin position="17"/>
        <end position="31"/>
    </location>
</feature>
<dbReference type="AlphaFoldDB" id="A0AAW2HBB5"/>
<gene>
    <name evidence="2" type="ORF">PYX00_009429</name>
</gene>
<comment type="caution">
    <text evidence="2">The sequence shown here is derived from an EMBL/GenBank/DDBJ whole genome shotgun (WGS) entry which is preliminary data.</text>
</comment>
<proteinExistence type="predicted"/>
<accession>A0AAW2HBB5</accession>
<reference evidence="2" key="1">
    <citation type="journal article" date="2024" name="Gigascience">
        <title>Chromosome-level genome of the poultry shaft louse Menopon gallinae provides insight into the host-switching and adaptive evolution of parasitic lice.</title>
        <authorList>
            <person name="Xu Y."/>
            <person name="Ma L."/>
            <person name="Liu S."/>
            <person name="Liang Y."/>
            <person name="Liu Q."/>
            <person name="He Z."/>
            <person name="Tian L."/>
            <person name="Duan Y."/>
            <person name="Cai W."/>
            <person name="Li H."/>
            <person name="Song F."/>
        </authorList>
    </citation>
    <scope>NUCLEOTIDE SEQUENCE</scope>
    <source>
        <strain evidence="2">Cailab_2023a</strain>
    </source>
</reference>
<organism evidence="2">
    <name type="scientific">Menopon gallinae</name>
    <name type="common">poultry shaft louse</name>
    <dbReference type="NCBI Taxonomy" id="328185"/>
    <lineage>
        <taxon>Eukaryota</taxon>
        <taxon>Metazoa</taxon>
        <taxon>Ecdysozoa</taxon>
        <taxon>Arthropoda</taxon>
        <taxon>Hexapoda</taxon>
        <taxon>Insecta</taxon>
        <taxon>Pterygota</taxon>
        <taxon>Neoptera</taxon>
        <taxon>Paraneoptera</taxon>
        <taxon>Psocodea</taxon>
        <taxon>Troctomorpha</taxon>
        <taxon>Phthiraptera</taxon>
        <taxon>Amblycera</taxon>
        <taxon>Menoponidae</taxon>
        <taxon>Menopon</taxon>
    </lineage>
</organism>
<feature type="compositionally biased region" description="Basic residues" evidence="1">
    <location>
        <begin position="1"/>
        <end position="11"/>
    </location>
</feature>
<sequence>MGSAVAHHKHLSRVDGGSSTPEQTQSSNQTPVKERPTSQKQRRKTFSSLGIRGSFDFRG</sequence>
<name>A0AAW2HBB5_9NEOP</name>
<dbReference type="EMBL" id="JARGDH010000005">
    <property type="protein sequence ID" value="KAL0267061.1"/>
    <property type="molecule type" value="Genomic_DNA"/>
</dbReference>
<evidence type="ECO:0000313" key="2">
    <source>
        <dbReference type="EMBL" id="KAL0267061.1"/>
    </source>
</evidence>
<protein>
    <submittedName>
        <fullName evidence="2">Uncharacterized protein</fullName>
    </submittedName>
</protein>
<feature type="region of interest" description="Disordered" evidence="1">
    <location>
        <begin position="1"/>
        <end position="59"/>
    </location>
</feature>